<accession>A0A8S5T4H2</accession>
<reference evidence="1" key="1">
    <citation type="journal article" date="2021" name="Proc. Natl. Acad. Sci. U.S.A.">
        <title>A Catalog of Tens of Thousands of Viruses from Human Metagenomes Reveals Hidden Associations with Chronic Diseases.</title>
        <authorList>
            <person name="Tisza M.J."/>
            <person name="Buck C.B."/>
        </authorList>
    </citation>
    <scope>NUCLEOTIDE SEQUENCE</scope>
    <source>
        <strain evidence="1">CtaA31</strain>
    </source>
</reference>
<organism evidence="1">
    <name type="scientific">Siphoviridae sp. ctaA31</name>
    <dbReference type="NCBI Taxonomy" id="2827894"/>
    <lineage>
        <taxon>Viruses</taxon>
        <taxon>Duplodnaviria</taxon>
        <taxon>Heunggongvirae</taxon>
        <taxon>Uroviricota</taxon>
        <taxon>Caudoviricetes</taxon>
    </lineage>
</organism>
<sequence length="136" mass="15479">MDSQQELFSTLLVQLKKELKSKEISVYDTFLPCEGTPYPYVYIGSSQLVDDYGNKTMILGTITQVVDVWHNNPRKRGELSEIMQIIKKVARQINHTNNFAFMIQNINQRILSDSSTGAPLMHGVLELDFKITGGRK</sequence>
<evidence type="ECO:0008006" key="2">
    <source>
        <dbReference type="Google" id="ProtNLM"/>
    </source>
</evidence>
<protein>
    <recommendedName>
        <fullName evidence="2">DUF3168 domain-containing protein</fullName>
    </recommendedName>
</protein>
<name>A0A8S5T4H2_9CAUD</name>
<dbReference type="EMBL" id="BK032742">
    <property type="protein sequence ID" value="DAF57879.1"/>
    <property type="molecule type" value="Genomic_DNA"/>
</dbReference>
<evidence type="ECO:0000313" key="1">
    <source>
        <dbReference type="EMBL" id="DAF57879.1"/>
    </source>
</evidence>
<proteinExistence type="predicted"/>
<dbReference type="Gene3D" id="3.30.2000.30">
    <property type="match status" value="1"/>
</dbReference>
<dbReference type="InterPro" id="IPR053745">
    <property type="entry name" value="Viral_Tail_Comp_sf"/>
</dbReference>